<name>A0A919JQH7_9ACTN</name>
<gene>
    <name evidence="3" type="ORF">Ani05nite_71610</name>
</gene>
<keyword evidence="4" id="KW-1185">Reference proteome</keyword>
<evidence type="ECO:0000313" key="4">
    <source>
        <dbReference type="Proteomes" id="UP000647172"/>
    </source>
</evidence>
<keyword evidence="2" id="KW-0812">Transmembrane</keyword>
<feature type="transmembrane region" description="Helical" evidence="2">
    <location>
        <begin position="47"/>
        <end position="68"/>
    </location>
</feature>
<dbReference type="RefSeq" id="WP_203775829.1">
    <property type="nucleotide sequence ID" value="NZ_BOMQ01000088.1"/>
</dbReference>
<keyword evidence="2" id="KW-0472">Membrane</keyword>
<evidence type="ECO:0000256" key="1">
    <source>
        <dbReference type="SAM" id="MobiDB-lite"/>
    </source>
</evidence>
<comment type="caution">
    <text evidence="3">The sequence shown here is derived from an EMBL/GenBank/DDBJ whole genome shotgun (WGS) entry which is preliminary data.</text>
</comment>
<organism evidence="3 4">
    <name type="scientific">Actinoplanes nipponensis</name>
    <dbReference type="NCBI Taxonomy" id="135950"/>
    <lineage>
        <taxon>Bacteria</taxon>
        <taxon>Bacillati</taxon>
        <taxon>Actinomycetota</taxon>
        <taxon>Actinomycetes</taxon>
        <taxon>Micromonosporales</taxon>
        <taxon>Micromonosporaceae</taxon>
        <taxon>Actinoplanes</taxon>
    </lineage>
</organism>
<accession>A0A919JQH7</accession>
<dbReference type="EMBL" id="BOMQ01000088">
    <property type="protein sequence ID" value="GIE53627.1"/>
    <property type="molecule type" value="Genomic_DNA"/>
</dbReference>
<dbReference type="Proteomes" id="UP000647172">
    <property type="component" value="Unassembled WGS sequence"/>
</dbReference>
<feature type="compositionally biased region" description="Pro residues" evidence="1">
    <location>
        <begin position="1"/>
        <end position="13"/>
    </location>
</feature>
<protein>
    <submittedName>
        <fullName evidence="3">Uncharacterized protein</fullName>
    </submittedName>
</protein>
<evidence type="ECO:0000256" key="2">
    <source>
        <dbReference type="SAM" id="Phobius"/>
    </source>
</evidence>
<dbReference type="AlphaFoldDB" id="A0A919JQH7"/>
<sequence length="242" mass="24922">MTVDPLPPVPAAPAPSTRDGGPEGRSWAHDLVETAPAELRRRRLRRIAVAAGGALAVVALVAAIVVNLRDPGSDVVVNDGFAPHDAVLSSYMVAAPADAQPAPAGRDLDETAAAEATGGVKNLRRYKFSYGYERRWTQRDGTAVTVLLLRFRGAENAAYYVRDTLDVSAREQGVRHQAVAGIAGARSITRPAPAGAADGTSLAVSAAAGGDLAVLTMAGAAGGQPPPVALTEDLLADAYARL</sequence>
<feature type="region of interest" description="Disordered" evidence="1">
    <location>
        <begin position="1"/>
        <end position="27"/>
    </location>
</feature>
<evidence type="ECO:0000313" key="3">
    <source>
        <dbReference type="EMBL" id="GIE53627.1"/>
    </source>
</evidence>
<keyword evidence="2" id="KW-1133">Transmembrane helix</keyword>
<reference evidence="3" key="1">
    <citation type="submission" date="2021-01" db="EMBL/GenBank/DDBJ databases">
        <title>Whole genome shotgun sequence of Actinoplanes nipponensis NBRC 14063.</title>
        <authorList>
            <person name="Komaki H."/>
            <person name="Tamura T."/>
        </authorList>
    </citation>
    <scope>NUCLEOTIDE SEQUENCE</scope>
    <source>
        <strain evidence="3">NBRC 14063</strain>
    </source>
</reference>
<proteinExistence type="predicted"/>